<dbReference type="RefSeq" id="WP_108308837.1">
    <property type="nucleotide sequence ID" value="NZ_CP020921.1"/>
</dbReference>
<keyword evidence="2" id="KW-0328">Glycosyltransferase</keyword>
<feature type="transmembrane region" description="Helical" evidence="16">
    <location>
        <begin position="116"/>
        <end position="134"/>
    </location>
</feature>
<sequence length="367" mass="41269">MRKMKDKKLLLLLTFILSLVGTLFTASSAAQLGIQLYSDPLNFFKHAVVYFIIGWLFFFIIIKLPSSFIKKYIDFLFYLSITLLIITLLPFFSHKINGARRWINFGPLSFQTSELVKLSLGLKIANSASFFLALKNNISGFIVNISLYLVPISILIAMQPDYGTMTLIVVTVFLFLLFMGINFRFWLSITSIVFVILLIGALLAPYRLQRITSNFNPWAHMQTSGYQIVQALYGIGDGGFFGQGLGSGKQKLGYLPEAHTDFVYSVFSEEVGMVGGAAFLFTFLNLVLLLYKMAKKVTDPFDKSFIFWTATILGLQCFLNVFMVLNIIPVIGVPLPFLSYGGTSEVVNLIMIALCYKFYSDLPRGLQ</sequence>
<dbReference type="GO" id="GO:0032153">
    <property type="term" value="C:cell division site"/>
    <property type="evidence" value="ECO:0007669"/>
    <property type="project" value="TreeGrafter"/>
</dbReference>
<feature type="transmembrane region" description="Helical" evidence="16">
    <location>
        <begin position="271"/>
        <end position="293"/>
    </location>
</feature>
<evidence type="ECO:0000256" key="10">
    <source>
        <dbReference type="ARBA" id="ARBA00033270"/>
    </source>
</evidence>
<dbReference type="AlphaFoldDB" id="A0A2R4VZW0"/>
<keyword evidence="17" id="KW-0132">Cell division</keyword>
<gene>
    <name evidence="17" type="ORF">TDSAC_0631</name>
</gene>
<dbReference type="EC" id="2.4.99.28" evidence="14"/>
<evidence type="ECO:0000256" key="2">
    <source>
        <dbReference type="ARBA" id="ARBA00022676"/>
    </source>
</evidence>
<evidence type="ECO:0000256" key="1">
    <source>
        <dbReference type="ARBA" id="ARBA00004141"/>
    </source>
</evidence>
<name>A0A2R4VZW0_THEAF</name>
<feature type="transmembrane region" description="Helical" evidence="16">
    <location>
        <begin position="164"/>
        <end position="181"/>
    </location>
</feature>
<evidence type="ECO:0000256" key="11">
    <source>
        <dbReference type="ARBA" id="ARBA00038053"/>
    </source>
</evidence>
<keyword evidence="17" id="KW-0131">Cell cycle</keyword>
<evidence type="ECO:0000256" key="9">
    <source>
        <dbReference type="ARBA" id="ARBA00032370"/>
    </source>
</evidence>
<keyword evidence="4 16" id="KW-0812">Transmembrane</keyword>
<dbReference type="PANTHER" id="PTHR30474">
    <property type="entry name" value="CELL CYCLE PROTEIN"/>
    <property type="match status" value="1"/>
</dbReference>
<keyword evidence="3" id="KW-0808">Transferase</keyword>
<feature type="transmembrane region" description="Helical" evidence="16">
    <location>
        <begin position="186"/>
        <end position="208"/>
    </location>
</feature>
<feature type="transmembrane region" description="Helical" evidence="16">
    <location>
        <begin position="141"/>
        <end position="158"/>
    </location>
</feature>
<evidence type="ECO:0000256" key="15">
    <source>
        <dbReference type="ARBA" id="ARBA00049902"/>
    </source>
</evidence>
<keyword evidence="8 16" id="KW-0472">Membrane</keyword>
<dbReference type="GO" id="GO:0005886">
    <property type="term" value="C:plasma membrane"/>
    <property type="evidence" value="ECO:0007669"/>
    <property type="project" value="TreeGrafter"/>
</dbReference>
<dbReference type="GO" id="GO:0051301">
    <property type="term" value="P:cell division"/>
    <property type="evidence" value="ECO:0007669"/>
    <property type="project" value="UniProtKB-KW"/>
</dbReference>
<feature type="transmembrane region" description="Helical" evidence="16">
    <location>
        <begin position="45"/>
        <end position="64"/>
    </location>
</feature>
<dbReference type="KEGG" id="taci:TDSAC_0631"/>
<organism evidence="17 18">
    <name type="scientific">Thermodesulfobium acidiphilum</name>
    <dbReference type="NCBI Taxonomy" id="1794699"/>
    <lineage>
        <taxon>Bacteria</taxon>
        <taxon>Pseudomonadati</taxon>
        <taxon>Thermodesulfobiota</taxon>
        <taxon>Thermodesulfobiia</taxon>
        <taxon>Thermodesulfobiales</taxon>
        <taxon>Thermodesulfobiaceae</taxon>
        <taxon>Thermodesulfobium</taxon>
    </lineage>
</organism>
<dbReference type="GO" id="GO:0008955">
    <property type="term" value="F:peptidoglycan glycosyltransferase activity"/>
    <property type="evidence" value="ECO:0007669"/>
    <property type="project" value="UniProtKB-EC"/>
</dbReference>
<dbReference type="InterPro" id="IPR001182">
    <property type="entry name" value="FtsW/RodA"/>
</dbReference>
<dbReference type="GO" id="GO:0009252">
    <property type="term" value="P:peptidoglycan biosynthetic process"/>
    <property type="evidence" value="ECO:0007669"/>
    <property type="project" value="UniProtKB-KW"/>
</dbReference>
<feature type="transmembrane region" description="Helical" evidence="16">
    <location>
        <begin position="76"/>
        <end position="96"/>
    </location>
</feature>
<comment type="similarity">
    <text evidence="11">Belongs to the SEDS family. FtsW subfamily.</text>
</comment>
<dbReference type="GO" id="GO:0015648">
    <property type="term" value="F:lipid-linked peptidoglycan transporter activity"/>
    <property type="evidence" value="ECO:0007669"/>
    <property type="project" value="TreeGrafter"/>
</dbReference>
<evidence type="ECO:0000313" key="17">
    <source>
        <dbReference type="EMBL" id="AWB10004.1"/>
    </source>
</evidence>
<evidence type="ECO:0000256" key="13">
    <source>
        <dbReference type="ARBA" id="ARBA00041418"/>
    </source>
</evidence>
<dbReference type="Proteomes" id="UP000244792">
    <property type="component" value="Chromosome"/>
</dbReference>
<evidence type="ECO:0000256" key="8">
    <source>
        <dbReference type="ARBA" id="ARBA00023136"/>
    </source>
</evidence>
<evidence type="ECO:0000256" key="3">
    <source>
        <dbReference type="ARBA" id="ARBA00022679"/>
    </source>
</evidence>
<comment type="subcellular location">
    <subcellularLocation>
        <location evidence="1">Membrane</location>
        <topology evidence="1">Multi-pass membrane protein</topology>
    </subcellularLocation>
</comment>
<dbReference type="PANTHER" id="PTHR30474:SF2">
    <property type="entry name" value="PEPTIDOGLYCAN GLYCOSYLTRANSFERASE FTSW-RELATED"/>
    <property type="match status" value="1"/>
</dbReference>
<keyword evidence="7 16" id="KW-1133">Transmembrane helix</keyword>
<keyword evidence="6" id="KW-0573">Peptidoglycan synthesis</keyword>
<evidence type="ECO:0000256" key="7">
    <source>
        <dbReference type="ARBA" id="ARBA00022989"/>
    </source>
</evidence>
<keyword evidence="5" id="KW-0133">Cell shape</keyword>
<dbReference type="GO" id="GO:0008360">
    <property type="term" value="P:regulation of cell shape"/>
    <property type="evidence" value="ECO:0007669"/>
    <property type="project" value="UniProtKB-KW"/>
</dbReference>
<keyword evidence="18" id="KW-1185">Reference proteome</keyword>
<protein>
    <recommendedName>
        <fullName evidence="12">Probable peptidoglycan glycosyltransferase FtsW</fullName>
        <ecNumber evidence="14">2.4.99.28</ecNumber>
    </recommendedName>
    <alternativeName>
        <fullName evidence="13">Cell division protein FtsW</fullName>
    </alternativeName>
    <alternativeName>
        <fullName evidence="10">Cell wall polymerase</fullName>
    </alternativeName>
    <alternativeName>
        <fullName evidence="9">Peptidoglycan polymerase</fullName>
    </alternativeName>
</protein>
<dbReference type="Pfam" id="PF01098">
    <property type="entry name" value="FTSW_RODA_SPOVE"/>
    <property type="match status" value="1"/>
</dbReference>
<evidence type="ECO:0000256" key="16">
    <source>
        <dbReference type="SAM" id="Phobius"/>
    </source>
</evidence>
<dbReference type="EMBL" id="CP020921">
    <property type="protein sequence ID" value="AWB10004.1"/>
    <property type="molecule type" value="Genomic_DNA"/>
</dbReference>
<evidence type="ECO:0000256" key="5">
    <source>
        <dbReference type="ARBA" id="ARBA00022960"/>
    </source>
</evidence>
<reference evidence="17 18" key="1">
    <citation type="submission" date="2017-04" db="EMBL/GenBank/DDBJ databases">
        <title>Genomic insights into metabolism of Thermodesulfobium acidiphilum.</title>
        <authorList>
            <person name="Toshchakov S.V."/>
            <person name="Frolov E.N."/>
            <person name="Kublanov I.V."/>
            <person name="Samarov N.I."/>
            <person name="Novikov A."/>
            <person name="Lebedinsky A.V."/>
            <person name="Bonch-Osmolovskaya E.A."/>
            <person name="Chernyh N.A."/>
        </authorList>
    </citation>
    <scope>NUCLEOTIDE SEQUENCE [LARGE SCALE GENOMIC DNA]</scope>
    <source>
        <strain evidence="17 18">3127-1</strain>
    </source>
</reference>
<accession>A0A2R4VZW0</accession>
<dbReference type="OrthoDB" id="9812661at2"/>
<evidence type="ECO:0000256" key="12">
    <source>
        <dbReference type="ARBA" id="ARBA00041185"/>
    </source>
</evidence>
<comment type="catalytic activity">
    <reaction evidence="15">
        <text>[GlcNAc-(1-&gt;4)-Mur2Ac(oyl-L-Ala-gamma-D-Glu-L-Lys-D-Ala-D-Ala)](n)-di-trans,octa-cis-undecaprenyl diphosphate + beta-D-GlcNAc-(1-&gt;4)-Mur2Ac(oyl-L-Ala-gamma-D-Glu-L-Lys-D-Ala-D-Ala)-di-trans,octa-cis-undecaprenyl diphosphate = [GlcNAc-(1-&gt;4)-Mur2Ac(oyl-L-Ala-gamma-D-Glu-L-Lys-D-Ala-D-Ala)](n+1)-di-trans,octa-cis-undecaprenyl diphosphate + di-trans,octa-cis-undecaprenyl diphosphate + H(+)</text>
        <dbReference type="Rhea" id="RHEA:23708"/>
        <dbReference type="Rhea" id="RHEA-COMP:9602"/>
        <dbReference type="Rhea" id="RHEA-COMP:9603"/>
        <dbReference type="ChEBI" id="CHEBI:15378"/>
        <dbReference type="ChEBI" id="CHEBI:58405"/>
        <dbReference type="ChEBI" id="CHEBI:60033"/>
        <dbReference type="ChEBI" id="CHEBI:78435"/>
        <dbReference type="EC" id="2.4.99.28"/>
    </reaction>
</comment>
<evidence type="ECO:0000256" key="4">
    <source>
        <dbReference type="ARBA" id="ARBA00022692"/>
    </source>
</evidence>
<feature type="transmembrane region" description="Helical" evidence="16">
    <location>
        <begin position="305"/>
        <end position="331"/>
    </location>
</feature>
<evidence type="ECO:0000313" key="18">
    <source>
        <dbReference type="Proteomes" id="UP000244792"/>
    </source>
</evidence>
<proteinExistence type="inferred from homology"/>
<evidence type="ECO:0000256" key="6">
    <source>
        <dbReference type="ARBA" id="ARBA00022984"/>
    </source>
</evidence>
<feature type="transmembrane region" description="Helical" evidence="16">
    <location>
        <begin position="337"/>
        <end position="359"/>
    </location>
</feature>
<evidence type="ECO:0000256" key="14">
    <source>
        <dbReference type="ARBA" id="ARBA00044770"/>
    </source>
</evidence>